<dbReference type="Proteomes" id="UP001172684">
    <property type="component" value="Unassembled WGS sequence"/>
</dbReference>
<keyword evidence="2 3" id="KW-0040">ANK repeat</keyword>
<dbReference type="PANTHER" id="PTHR24180:SF45">
    <property type="entry name" value="POLY [ADP-RIBOSE] POLYMERASE TANKYRASE"/>
    <property type="match status" value="1"/>
</dbReference>
<dbReference type="Pfam" id="PF12796">
    <property type="entry name" value="Ank_2"/>
    <property type="match status" value="2"/>
</dbReference>
<dbReference type="PROSITE" id="PS50088">
    <property type="entry name" value="ANK_REPEAT"/>
    <property type="match status" value="4"/>
</dbReference>
<dbReference type="PANTHER" id="PTHR24180">
    <property type="entry name" value="CYCLIN-DEPENDENT KINASE INHIBITOR 2C-RELATED"/>
    <property type="match status" value="1"/>
</dbReference>
<dbReference type="Pfam" id="PF00023">
    <property type="entry name" value="Ank"/>
    <property type="match status" value="1"/>
</dbReference>
<dbReference type="PROSITE" id="PS50297">
    <property type="entry name" value="ANK_REP_REGION"/>
    <property type="match status" value="2"/>
</dbReference>
<keyword evidence="1" id="KW-0677">Repeat</keyword>
<feature type="repeat" description="ANK" evidence="3">
    <location>
        <begin position="109"/>
        <end position="141"/>
    </location>
</feature>
<dbReference type="EMBL" id="JAPDRL010000020">
    <property type="protein sequence ID" value="KAJ9666330.1"/>
    <property type="molecule type" value="Genomic_DNA"/>
</dbReference>
<dbReference type="InterPro" id="IPR036770">
    <property type="entry name" value="Ankyrin_rpt-contain_sf"/>
</dbReference>
<dbReference type="InterPro" id="IPR051637">
    <property type="entry name" value="Ank_repeat_dom-contain_49"/>
</dbReference>
<dbReference type="SUPFAM" id="SSF48403">
    <property type="entry name" value="Ankyrin repeat"/>
    <property type="match status" value="1"/>
</dbReference>
<evidence type="ECO:0000313" key="5">
    <source>
        <dbReference type="Proteomes" id="UP001172684"/>
    </source>
</evidence>
<organism evidence="4 5">
    <name type="scientific">Coniosporium apollinis</name>
    <dbReference type="NCBI Taxonomy" id="61459"/>
    <lineage>
        <taxon>Eukaryota</taxon>
        <taxon>Fungi</taxon>
        <taxon>Dikarya</taxon>
        <taxon>Ascomycota</taxon>
        <taxon>Pezizomycotina</taxon>
        <taxon>Dothideomycetes</taxon>
        <taxon>Dothideomycetes incertae sedis</taxon>
        <taxon>Coniosporium</taxon>
    </lineage>
</organism>
<proteinExistence type="predicted"/>
<name>A0ABQ9NVA4_9PEZI</name>
<protein>
    <submittedName>
        <fullName evidence="4">Uncharacterized protein</fullName>
    </submittedName>
</protein>
<keyword evidence="5" id="KW-1185">Reference proteome</keyword>
<accession>A0ABQ9NVA4</accession>
<evidence type="ECO:0000256" key="1">
    <source>
        <dbReference type="ARBA" id="ARBA00022737"/>
    </source>
</evidence>
<dbReference type="SMART" id="SM00248">
    <property type="entry name" value="ANK"/>
    <property type="match status" value="6"/>
</dbReference>
<sequence>MTRSFVNLVIRSHLIQETNPGATQPSFPFMPYLEHIDIWAGLQMSALHKIILNISQADLASQLELDSSAVNRQDRWGRTPLFWAVSRNDCTTVGLLLQWDADVHIAADDGSQPLHVAARNGCVNCVSMLLDRGASARCTDLFGGTPLHELINAPDGHIEVAALLLSHDVEIDAENVYGHTPLAAAIRKGNRQLTLKLLEHGADIERRPRDTGQSAIMTAILWDRPQAVRALIERGARMDLLNYGGSSVLHLAAGYGGVEVMNVLTDAHIQDVDVNGRDIFGWTPLEYFETYRTDYYAGVADLDAERPHFERLLASVQEIWYDCEE</sequence>
<comment type="caution">
    <text evidence="4">The sequence shown here is derived from an EMBL/GenBank/DDBJ whole genome shotgun (WGS) entry which is preliminary data.</text>
</comment>
<dbReference type="InterPro" id="IPR002110">
    <property type="entry name" value="Ankyrin_rpt"/>
</dbReference>
<gene>
    <name evidence="4" type="ORF">H2201_003518</name>
</gene>
<feature type="repeat" description="ANK" evidence="3">
    <location>
        <begin position="211"/>
        <end position="243"/>
    </location>
</feature>
<dbReference type="Gene3D" id="1.25.40.20">
    <property type="entry name" value="Ankyrin repeat-containing domain"/>
    <property type="match status" value="3"/>
</dbReference>
<feature type="repeat" description="ANK" evidence="3">
    <location>
        <begin position="177"/>
        <end position="209"/>
    </location>
</feature>
<evidence type="ECO:0000256" key="2">
    <source>
        <dbReference type="ARBA" id="ARBA00023043"/>
    </source>
</evidence>
<evidence type="ECO:0000313" key="4">
    <source>
        <dbReference type="EMBL" id="KAJ9666330.1"/>
    </source>
</evidence>
<feature type="repeat" description="ANK" evidence="3">
    <location>
        <begin position="76"/>
        <end position="108"/>
    </location>
</feature>
<evidence type="ECO:0000256" key="3">
    <source>
        <dbReference type="PROSITE-ProRule" id="PRU00023"/>
    </source>
</evidence>
<reference evidence="4" key="1">
    <citation type="submission" date="2022-10" db="EMBL/GenBank/DDBJ databases">
        <title>Culturing micro-colonial fungi from biological soil crusts in the Mojave desert and describing Neophaeococcomyces mojavensis, and introducing the new genera and species Taxawa tesnikishii.</title>
        <authorList>
            <person name="Kurbessoian T."/>
            <person name="Stajich J.E."/>
        </authorList>
    </citation>
    <scope>NUCLEOTIDE SEQUENCE</scope>
    <source>
        <strain evidence="4">TK_1</strain>
    </source>
</reference>